<dbReference type="EMBL" id="SPLM01000073">
    <property type="protein sequence ID" value="TMW62662.1"/>
    <property type="molecule type" value="Genomic_DNA"/>
</dbReference>
<feature type="domain" description="Fibronectin type-III" evidence="3">
    <location>
        <begin position="961"/>
        <end position="1061"/>
    </location>
</feature>
<evidence type="ECO:0000259" key="3">
    <source>
        <dbReference type="PROSITE" id="PS50853"/>
    </source>
</evidence>
<keyword evidence="5" id="KW-1185">Reference proteome</keyword>
<dbReference type="AlphaFoldDB" id="A0A8K1CG14"/>
<dbReference type="PROSITE" id="PS50853">
    <property type="entry name" value="FN3"/>
    <property type="match status" value="1"/>
</dbReference>
<dbReference type="Gene3D" id="2.60.40.10">
    <property type="entry name" value="Immunoglobulins"/>
    <property type="match status" value="1"/>
</dbReference>
<organism evidence="4 5">
    <name type="scientific">Pythium oligandrum</name>
    <name type="common">Mycoparasitic fungus</name>
    <dbReference type="NCBI Taxonomy" id="41045"/>
    <lineage>
        <taxon>Eukaryota</taxon>
        <taxon>Sar</taxon>
        <taxon>Stramenopiles</taxon>
        <taxon>Oomycota</taxon>
        <taxon>Peronosporomycetes</taxon>
        <taxon>Pythiales</taxon>
        <taxon>Pythiaceae</taxon>
        <taxon>Pythium</taxon>
    </lineage>
</organism>
<feature type="region of interest" description="Disordered" evidence="2">
    <location>
        <begin position="173"/>
        <end position="222"/>
    </location>
</feature>
<reference evidence="4" key="1">
    <citation type="submission" date="2019-03" db="EMBL/GenBank/DDBJ databases">
        <title>Long read genome sequence of the mycoparasitic Pythium oligandrum ATCC 38472 isolated from sugarbeet rhizosphere.</title>
        <authorList>
            <person name="Gaulin E."/>
        </authorList>
    </citation>
    <scope>NUCLEOTIDE SEQUENCE</scope>
    <source>
        <strain evidence="4">ATCC 38472_TT</strain>
    </source>
</reference>
<accession>A0A8K1CG14</accession>
<keyword evidence="1" id="KW-0175">Coiled coil</keyword>
<dbReference type="OrthoDB" id="10678974at2759"/>
<evidence type="ECO:0000313" key="4">
    <source>
        <dbReference type="EMBL" id="TMW62662.1"/>
    </source>
</evidence>
<evidence type="ECO:0000256" key="2">
    <source>
        <dbReference type="SAM" id="MobiDB-lite"/>
    </source>
</evidence>
<dbReference type="InterPro" id="IPR036116">
    <property type="entry name" value="FN3_sf"/>
</dbReference>
<dbReference type="InterPro" id="IPR013783">
    <property type="entry name" value="Ig-like_fold"/>
</dbReference>
<dbReference type="Proteomes" id="UP000794436">
    <property type="component" value="Unassembled WGS sequence"/>
</dbReference>
<protein>
    <recommendedName>
        <fullName evidence="3">Fibronectin type-III domain-containing protein</fullName>
    </recommendedName>
</protein>
<dbReference type="SUPFAM" id="SSF49265">
    <property type="entry name" value="Fibronectin type III"/>
    <property type="match status" value="1"/>
</dbReference>
<gene>
    <name evidence="4" type="ORF">Poli38472_005280</name>
</gene>
<feature type="coiled-coil region" evidence="1">
    <location>
        <begin position="307"/>
        <end position="334"/>
    </location>
</feature>
<evidence type="ECO:0000256" key="1">
    <source>
        <dbReference type="SAM" id="Coils"/>
    </source>
</evidence>
<dbReference type="CDD" id="cd00063">
    <property type="entry name" value="FN3"/>
    <property type="match status" value="1"/>
</dbReference>
<evidence type="ECO:0000313" key="5">
    <source>
        <dbReference type="Proteomes" id="UP000794436"/>
    </source>
</evidence>
<proteinExistence type="predicted"/>
<feature type="compositionally biased region" description="Low complexity" evidence="2">
    <location>
        <begin position="173"/>
        <end position="188"/>
    </location>
</feature>
<dbReference type="SMART" id="SM00060">
    <property type="entry name" value="FN3"/>
    <property type="match status" value="1"/>
</dbReference>
<comment type="caution">
    <text evidence="4">The sequence shown here is derived from an EMBL/GenBank/DDBJ whole genome shotgun (WGS) entry which is preliminary data.</text>
</comment>
<sequence length="1061" mass="121371">MKEAEIPIGLCADHEKLVVSGSFIAHSTDNGLPLAEVCFSQQVCDALRRDVRVSIRLSEDLQDEVHIARRLRNKLLGVDEKNGLLWDQRRQLMKQKVYFTTGILSQEVANAENSFKKVNIMKEELWAKRSWISDRALRLFEEQELARLETESDVAKQRLKERMDILSSRFTVSNRVSSSGNNSRGSNSQGNIQGKPGERTSVSTHPEHNDNEASSSNDPEQKVHKLHIKLDLQTKQFVEMESKMEDMLVSVRLAEAKGPVIMNDARKTWIVRYRDLIHAKKQVYQLTLQKDALERQILGQEADVQAQNEVSTEAQALKTAIARYEKDLVKRRKQAMLSMKEVQGSVIDAFDAVARVNASNRALRRARQMKTMALSPEMYISSVYVCFPLEYSHYEIPTPRVRQLASFVHCLLFGLRHYCYSDTQTPICRRLSFGKSFLWWGIEQELDIEIDNAITSRSEARFQVQHMSWAVIVLTYNGLFSSALAMGEMAQEEAEKYRHIGSFLTERVKFIRDSVERAKQSIVLIEDTTKTAEKAAPGFLLLRGCQEAIYTLATAAQRDFLAIDARMCQLSWRGQQHFTSNLRTQQIMEDVRAELQHVEDYLQVLKKKDDTVYKVGTHKRSSTAKVSSDETGDQGMRIPAVQAVYEFYARQQWSRLCVSETTAIGERLGLLRKSLEAASKNASPGAETEQGNEDVDDLLQRLRVVELSALLNRFECRIAEKTSESLRELLTKLSWDANDPEMANRPQDFLNAVLPPSKLQRWMFNVSLFTVDKEKMLESLRQVTTEDDPRDIGGNLSEVIFGASLDQNAIKQVYLVKSKTHVEEQWNVALVVLFFARLFRRASLRKAALQRKVEGSKFTTQRLERIQRSRKFIEYLTSSTRNGQDAAAFEPSMRELLHHVVLHRHECNASFPFQRVIYGLSMNRPCHRLLGPRNTNQHQEIVQLADSFDDAMAIAGHRPPRPTGLEVVQIDKYSVKIQWTQAPSELGLIHVAEITEWKAKYADSVDSTKIFWQQFVCTEKTSHTFYNLSPNKAYWVRVRAGFSRTRLGEACYPLLVTLGSL</sequence>
<name>A0A8K1CG14_PYTOL</name>
<dbReference type="InterPro" id="IPR003961">
    <property type="entry name" value="FN3_dom"/>
</dbReference>